<gene>
    <name evidence="1" type="ORF">METZ01_LOCUS26581</name>
</gene>
<accession>A0A381Q6Q3</accession>
<evidence type="ECO:0000313" key="1">
    <source>
        <dbReference type="EMBL" id="SUZ73727.1"/>
    </source>
</evidence>
<proteinExistence type="predicted"/>
<sequence>MVELNIGPAFPDFVESASEDQVTHFLHKFMRKIPTLLLEFFAVFLLLSAVSQSVQARHKCPKVPSAPGLMGITSSTTFIPSGSTMAAARSSETSGCDQGHPSENFYKPKNKRVALFLKENFLQIKLESAQGQGQHLDALAYLAGCTTSDDAFAELIRNNYVQVFDTDLLNLHPESSIKGAAQTSERLLNLMSNSPLLASSCESG</sequence>
<reference evidence="1" key="1">
    <citation type="submission" date="2018-05" db="EMBL/GenBank/DDBJ databases">
        <authorList>
            <person name="Lanie J.A."/>
            <person name="Ng W.-L."/>
            <person name="Kazmierczak K.M."/>
            <person name="Andrzejewski T.M."/>
            <person name="Davidsen T.M."/>
            <person name="Wayne K.J."/>
            <person name="Tettelin H."/>
            <person name="Glass J.I."/>
            <person name="Rusch D."/>
            <person name="Podicherti R."/>
            <person name="Tsui H.-C.T."/>
            <person name="Winkler M.E."/>
        </authorList>
    </citation>
    <scope>NUCLEOTIDE SEQUENCE</scope>
</reference>
<dbReference type="InterPro" id="IPR021383">
    <property type="entry name" value="DUF3015"/>
</dbReference>
<name>A0A381Q6Q3_9ZZZZ</name>
<dbReference type="AlphaFoldDB" id="A0A381Q6Q3"/>
<protein>
    <recommendedName>
        <fullName evidence="2">DUF3015 domain-containing protein</fullName>
    </recommendedName>
</protein>
<organism evidence="1">
    <name type="scientific">marine metagenome</name>
    <dbReference type="NCBI Taxonomy" id="408172"/>
    <lineage>
        <taxon>unclassified sequences</taxon>
        <taxon>metagenomes</taxon>
        <taxon>ecological metagenomes</taxon>
    </lineage>
</organism>
<evidence type="ECO:0008006" key="2">
    <source>
        <dbReference type="Google" id="ProtNLM"/>
    </source>
</evidence>
<dbReference type="Pfam" id="PF11220">
    <property type="entry name" value="DUF3015"/>
    <property type="match status" value="1"/>
</dbReference>
<dbReference type="EMBL" id="UINC01001188">
    <property type="protein sequence ID" value="SUZ73727.1"/>
    <property type="molecule type" value="Genomic_DNA"/>
</dbReference>